<dbReference type="Proteomes" id="UP000503320">
    <property type="component" value="Chromosome"/>
</dbReference>
<keyword evidence="2" id="KW-1185">Reference proteome</keyword>
<dbReference type="KEGG" id="afri:E3E15_04615"/>
<dbReference type="EMBL" id="CP038017">
    <property type="protein sequence ID" value="QIV94676.1"/>
    <property type="molecule type" value="Genomic_DNA"/>
</dbReference>
<name>A0A6M3HYD3_9GAMM</name>
<dbReference type="RefSeq" id="WP_172106769.1">
    <property type="nucleotide sequence ID" value="NZ_CP038017.1"/>
</dbReference>
<sequence>MDFEKELKEVFDIDIWNLKDKYSSNSQKSKQELSTVATIVTKKSFFVDAKLDNKPIYSNNLDSDRVINIYISEELSINFLKNVIESLFFKTKVNMYKVSKSLGQQAAINIYQKDFISDEFELLSVESKKYILQKLYQYADFSPR</sequence>
<gene>
    <name evidence="1" type="ORF">E3E15_04615</name>
</gene>
<organism evidence="1 2">
    <name type="scientific">Allofrancisella frigidaquae</name>
    <dbReference type="NCBI Taxonomy" id="1085644"/>
    <lineage>
        <taxon>Bacteria</taxon>
        <taxon>Pseudomonadati</taxon>
        <taxon>Pseudomonadota</taxon>
        <taxon>Gammaproteobacteria</taxon>
        <taxon>Thiotrichales</taxon>
        <taxon>Francisellaceae</taxon>
        <taxon>Allofrancisella</taxon>
    </lineage>
</organism>
<evidence type="ECO:0000313" key="1">
    <source>
        <dbReference type="EMBL" id="QIV94676.1"/>
    </source>
</evidence>
<reference evidence="1 2" key="1">
    <citation type="submission" date="2019-03" db="EMBL/GenBank/DDBJ databases">
        <title>Complete Genome Sequence of Allofrancisella frigidaquae Strain SYSU 10HL1970 Isolated from Water-Cooling Systems in China.</title>
        <authorList>
            <person name="Ohrman C."/>
            <person name="Uneklint I."/>
            <person name="Sjodin A."/>
        </authorList>
    </citation>
    <scope>NUCLEOTIDE SEQUENCE [LARGE SCALE GENOMIC DNA]</scope>
    <source>
        <strain evidence="1 2">SYSU 10HL1970</strain>
    </source>
</reference>
<accession>A0A6M3HYD3</accession>
<proteinExistence type="predicted"/>
<dbReference type="AlphaFoldDB" id="A0A6M3HYD3"/>
<evidence type="ECO:0000313" key="2">
    <source>
        <dbReference type="Proteomes" id="UP000503320"/>
    </source>
</evidence>
<protein>
    <submittedName>
        <fullName evidence="1">Chloroquine resistance protein</fullName>
    </submittedName>
</protein>